<accession>A0ABM4C9B3</accession>
<dbReference type="GeneID" id="136082759"/>
<reference evidence="2" key="1">
    <citation type="submission" date="2025-08" db="UniProtKB">
        <authorList>
            <consortium name="RefSeq"/>
        </authorList>
    </citation>
    <scope>IDENTIFICATION</scope>
</reference>
<keyword evidence="1" id="KW-1185">Reference proteome</keyword>
<sequence>MFYSFVNKKSKCCNSVVPLLQNDASLITDDCKKSQLLNNFFGSVFVTDNCIAPVLDLPKHKNSLNDIMLPYNSVVSYLQKLSFKSSKFPDGYPAIFLKSISNAIAIFFLSTLFEMSISKNVIPRIWKTTIICPIFKKENPSLPTNYRPISMTCVVCKIMEPIIAESVTSYILLNNFISVHQCGFLKRRSTCTQMLTTLNE</sequence>
<dbReference type="PANTHER" id="PTHR33395:SF22">
    <property type="entry name" value="REVERSE TRANSCRIPTASE DOMAIN-CONTAINING PROTEIN"/>
    <property type="match status" value="1"/>
</dbReference>
<gene>
    <name evidence="2" type="primary">LOC136082759</name>
</gene>
<evidence type="ECO:0000313" key="2">
    <source>
        <dbReference type="RefSeq" id="XP_065658254.1"/>
    </source>
</evidence>
<proteinExistence type="predicted"/>
<dbReference type="RefSeq" id="XP_065658254.1">
    <property type="nucleotide sequence ID" value="XM_065802182.1"/>
</dbReference>
<name>A0ABM4C9B3_HYDVU</name>
<dbReference type="PANTHER" id="PTHR33395">
    <property type="entry name" value="TRANSCRIPTASE, PUTATIVE-RELATED-RELATED"/>
    <property type="match status" value="1"/>
</dbReference>
<organism evidence="1 2">
    <name type="scientific">Hydra vulgaris</name>
    <name type="common">Hydra</name>
    <name type="synonym">Hydra attenuata</name>
    <dbReference type="NCBI Taxonomy" id="6087"/>
    <lineage>
        <taxon>Eukaryota</taxon>
        <taxon>Metazoa</taxon>
        <taxon>Cnidaria</taxon>
        <taxon>Hydrozoa</taxon>
        <taxon>Hydroidolina</taxon>
        <taxon>Anthoathecata</taxon>
        <taxon>Aplanulata</taxon>
        <taxon>Hydridae</taxon>
        <taxon>Hydra</taxon>
    </lineage>
</organism>
<protein>
    <submittedName>
        <fullName evidence="2">Uncharacterized protein LOC136082759</fullName>
    </submittedName>
</protein>
<dbReference type="Proteomes" id="UP001652625">
    <property type="component" value="Chromosome 07"/>
</dbReference>
<evidence type="ECO:0000313" key="1">
    <source>
        <dbReference type="Proteomes" id="UP001652625"/>
    </source>
</evidence>